<dbReference type="OrthoDB" id="5273684at2759"/>
<organism evidence="1">
    <name type="scientific">Amphimedon queenslandica</name>
    <name type="common">Sponge</name>
    <dbReference type="NCBI Taxonomy" id="400682"/>
    <lineage>
        <taxon>Eukaryota</taxon>
        <taxon>Metazoa</taxon>
        <taxon>Porifera</taxon>
        <taxon>Demospongiae</taxon>
        <taxon>Heteroscleromorpha</taxon>
        <taxon>Haplosclerida</taxon>
        <taxon>Niphatidae</taxon>
        <taxon>Amphimedon</taxon>
    </lineage>
</organism>
<dbReference type="EnsemblMetazoa" id="Aqu2.1.30244_001">
    <property type="protein sequence ID" value="Aqu2.1.30244_001"/>
    <property type="gene ID" value="Aqu2.1.30244"/>
</dbReference>
<dbReference type="InParanoid" id="A0A1X7URU7"/>
<sequence>MMSDTGLSKVSSDSIFKILSTPPVLNDGTIFTVLMSAADPSLYTGWIRGVS</sequence>
<proteinExistence type="predicted"/>
<name>A0A1X7URU7_AMPQE</name>
<dbReference type="AlphaFoldDB" id="A0A1X7URU7"/>
<evidence type="ECO:0000313" key="1">
    <source>
        <dbReference type="EnsemblMetazoa" id="Aqu2.1.30244_001"/>
    </source>
</evidence>
<protein>
    <submittedName>
        <fullName evidence="1">Uncharacterized protein</fullName>
    </submittedName>
</protein>
<reference evidence="1" key="1">
    <citation type="submission" date="2017-05" db="UniProtKB">
        <authorList>
            <consortium name="EnsemblMetazoa"/>
        </authorList>
    </citation>
    <scope>IDENTIFICATION</scope>
</reference>
<accession>A0A1X7URU7</accession>